<dbReference type="GO" id="GO:0046872">
    <property type="term" value="F:metal ion binding"/>
    <property type="evidence" value="ECO:0007669"/>
    <property type="project" value="UniProtKB-KW"/>
</dbReference>
<dbReference type="PANTHER" id="PTHR22748:SF6">
    <property type="entry name" value="DNA-(APURINIC OR APYRIMIDINIC SITE) ENDONUCLEASE"/>
    <property type="match status" value="1"/>
</dbReference>
<dbReference type="InterPro" id="IPR020847">
    <property type="entry name" value="AP_endonuclease_F1_BS"/>
</dbReference>
<organism evidence="11 12">
    <name type="scientific">Chlorella sorokiniana</name>
    <name type="common">Freshwater green alga</name>
    <dbReference type="NCBI Taxonomy" id="3076"/>
    <lineage>
        <taxon>Eukaryota</taxon>
        <taxon>Viridiplantae</taxon>
        <taxon>Chlorophyta</taxon>
        <taxon>core chlorophytes</taxon>
        <taxon>Trebouxiophyceae</taxon>
        <taxon>Chlorellales</taxon>
        <taxon>Chlorellaceae</taxon>
        <taxon>Chlorella clade</taxon>
        <taxon>Chlorella</taxon>
    </lineage>
</organism>
<evidence type="ECO:0000256" key="8">
    <source>
        <dbReference type="PIRSR" id="PIRSR604808-3"/>
    </source>
</evidence>
<dbReference type="InterPro" id="IPR036691">
    <property type="entry name" value="Endo/exonu/phosph_ase_sf"/>
</dbReference>
<accession>A0A2P6TLU2</accession>
<evidence type="ECO:0000256" key="7">
    <source>
        <dbReference type="PIRSR" id="PIRSR604808-2"/>
    </source>
</evidence>
<dbReference type="InterPro" id="IPR020848">
    <property type="entry name" value="AP_endonuclease_F1_CS"/>
</dbReference>
<gene>
    <name evidence="11" type="ORF">C2E21_6118</name>
</gene>
<evidence type="ECO:0000256" key="3">
    <source>
        <dbReference type="ARBA" id="ARBA00022723"/>
    </source>
</evidence>
<feature type="domain" description="Endonuclease/exonuclease/phosphatase" evidence="10">
    <location>
        <begin position="16"/>
        <end position="276"/>
    </location>
</feature>
<dbReference type="InterPro" id="IPR005135">
    <property type="entry name" value="Endo/exonuclease/phosphatase"/>
</dbReference>
<feature type="site" description="Important for catalytic activity" evidence="8">
    <location>
        <position position="250"/>
    </location>
</feature>
<dbReference type="GO" id="GO:0003677">
    <property type="term" value="F:DNA binding"/>
    <property type="evidence" value="ECO:0007669"/>
    <property type="project" value="InterPro"/>
</dbReference>
<evidence type="ECO:0000256" key="1">
    <source>
        <dbReference type="ARBA" id="ARBA00001936"/>
    </source>
</evidence>
<feature type="binding site" evidence="7">
    <location>
        <position position="275"/>
    </location>
    <ligand>
        <name>Mg(2+)</name>
        <dbReference type="ChEBI" id="CHEBI:18420"/>
        <label>1</label>
    </ligand>
</feature>
<evidence type="ECO:0000256" key="9">
    <source>
        <dbReference type="RuleBase" id="RU362131"/>
    </source>
</evidence>
<dbReference type="Proteomes" id="UP000239899">
    <property type="component" value="Unassembled WGS sequence"/>
</dbReference>
<reference evidence="11 12" key="1">
    <citation type="journal article" date="2018" name="Plant J.">
        <title>Genome sequences of Chlorella sorokiniana UTEX 1602 and Micractinium conductrix SAG 241.80: implications to maltose excretion by a green alga.</title>
        <authorList>
            <person name="Arriola M.B."/>
            <person name="Velmurugan N."/>
            <person name="Zhang Y."/>
            <person name="Plunkett M.H."/>
            <person name="Hondzo H."/>
            <person name="Barney B.M."/>
        </authorList>
    </citation>
    <scope>NUCLEOTIDE SEQUENCE [LARGE SCALE GENOMIC DNA]</scope>
    <source>
        <strain evidence="12">UTEX 1602</strain>
    </source>
</reference>
<dbReference type="AlphaFoldDB" id="A0A2P6TLU2"/>
<dbReference type="Gene3D" id="3.60.10.10">
    <property type="entry name" value="Endonuclease/exonuclease/phosphatase"/>
    <property type="match status" value="1"/>
</dbReference>
<evidence type="ECO:0000259" key="10">
    <source>
        <dbReference type="Pfam" id="PF03372"/>
    </source>
</evidence>
<feature type="active site" description="Proton donor/acceptor" evidence="6">
    <location>
        <position position="177"/>
    </location>
</feature>
<dbReference type="NCBIfam" id="TIGR00195">
    <property type="entry name" value="exoDNase_III"/>
    <property type="match status" value="1"/>
</dbReference>
<comment type="caution">
    <text evidence="11">The sequence shown here is derived from an EMBL/GenBank/DDBJ whole genome shotgun (WGS) entry which is preliminary data.</text>
</comment>
<keyword evidence="11" id="KW-0255">Endonuclease</keyword>
<feature type="binding site" evidence="7">
    <location>
        <position position="276"/>
    </location>
    <ligand>
        <name>Mg(2+)</name>
        <dbReference type="ChEBI" id="CHEBI:18420"/>
        <label>1</label>
    </ligand>
</feature>
<keyword evidence="3 7" id="KW-0479">Metal-binding</keyword>
<name>A0A2P6TLU2_CHLSO</name>
<dbReference type="FunFam" id="3.60.10.10:FF:000041">
    <property type="entry name" value="DNA-(apurinic or apyrimidinic site) lyase"/>
    <property type="match status" value="1"/>
</dbReference>
<feature type="binding site" evidence="7">
    <location>
        <position position="61"/>
    </location>
    <ligand>
        <name>Mg(2+)</name>
        <dbReference type="ChEBI" id="CHEBI:18420"/>
        <label>1</label>
    </ligand>
</feature>
<dbReference type="GO" id="GO:0006284">
    <property type="term" value="P:base-excision repair"/>
    <property type="evidence" value="ECO:0007669"/>
    <property type="project" value="TreeGrafter"/>
</dbReference>
<proteinExistence type="inferred from homology"/>
<sequence>MRPPPLAGDAKACRILSWNVAGLRALLKKVKEAQEGRLEQNVPSLPALVEAEKADVLCLQEIKLQADHCEGVLAELGLPGWHVTWNCSKDKKGYSGTAILSKDSPLSVSCGIGDPDHDGEGRVVTAEFDQFFLVNTYVPNSGEGLKRLDYRVQQWDKEFAAYLQGLQQRKPVVLTGDLNVAPTDIDIHNPKGNLKSAGFTPEERASFADNLLAGCGLVDTFRAQHPEAVGYTYWSYRFNARANNRGWRLDHFLVSQALHERVHDCYLLPGVMGSDHCPLGLVLKMD</sequence>
<keyword evidence="9" id="KW-0227">DNA damage</keyword>
<feature type="binding site" evidence="7">
    <location>
        <position position="19"/>
    </location>
    <ligand>
        <name>Mg(2+)</name>
        <dbReference type="ChEBI" id="CHEBI:18420"/>
        <label>1</label>
    </ligand>
</feature>
<evidence type="ECO:0000313" key="11">
    <source>
        <dbReference type="EMBL" id="PRW45261.1"/>
    </source>
</evidence>
<dbReference type="OrthoDB" id="498125at2759"/>
<dbReference type="InterPro" id="IPR004808">
    <property type="entry name" value="AP_endonuc_1"/>
</dbReference>
<dbReference type="GO" id="GO:0008081">
    <property type="term" value="F:phosphoric diester hydrolase activity"/>
    <property type="evidence" value="ECO:0007669"/>
    <property type="project" value="TreeGrafter"/>
</dbReference>
<keyword evidence="4" id="KW-0378">Hydrolase</keyword>
<keyword evidence="7" id="KW-0464">Manganese</keyword>
<comment type="similarity">
    <text evidence="2 9">Belongs to the DNA repair enzymes AP/ExoA family.</text>
</comment>
<evidence type="ECO:0000256" key="2">
    <source>
        <dbReference type="ARBA" id="ARBA00007092"/>
    </source>
</evidence>
<dbReference type="GO" id="GO:0008311">
    <property type="term" value="F:double-stranded DNA 3'-5' DNA exonuclease activity"/>
    <property type="evidence" value="ECO:0007669"/>
    <property type="project" value="TreeGrafter"/>
</dbReference>
<keyword evidence="12" id="KW-1185">Reference proteome</keyword>
<dbReference type="PROSITE" id="PS00728">
    <property type="entry name" value="AP_NUCLEASE_F1_3"/>
    <property type="match status" value="1"/>
</dbReference>
<dbReference type="CDD" id="cd09087">
    <property type="entry name" value="Ape1-like_AP-endo"/>
    <property type="match status" value="1"/>
</dbReference>
<keyword evidence="11" id="KW-0540">Nuclease</keyword>
<keyword evidence="5 7" id="KW-0460">Magnesium</keyword>
<comment type="cofactor">
    <cofactor evidence="7 9">
        <name>Mg(2+)</name>
        <dbReference type="ChEBI" id="CHEBI:18420"/>
    </cofactor>
    <cofactor evidence="7 9">
        <name>Mn(2+)</name>
        <dbReference type="ChEBI" id="CHEBI:29035"/>
    </cofactor>
    <text evidence="7 9">Probably binds two magnesium or manganese ions per subunit.</text>
</comment>
<protein>
    <submittedName>
        <fullName evidence="11">Apurinic endonuclease-redox</fullName>
    </submittedName>
</protein>
<dbReference type="SUPFAM" id="SSF56219">
    <property type="entry name" value="DNase I-like"/>
    <property type="match status" value="1"/>
</dbReference>
<dbReference type="PROSITE" id="PS51435">
    <property type="entry name" value="AP_NUCLEASE_F1_4"/>
    <property type="match status" value="1"/>
</dbReference>
<keyword evidence="9" id="KW-0234">DNA repair</keyword>
<evidence type="ECO:0000256" key="4">
    <source>
        <dbReference type="ARBA" id="ARBA00022801"/>
    </source>
</evidence>
<feature type="site" description="Transition state stabilizer" evidence="8">
    <location>
        <position position="179"/>
    </location>
</feature>
<dbReference type="NCBIfam" id="TIGR00633">
    <property type="entry name" value="xth"/>
    <property type="match status" value="1"/>
</dbReference>
<evidence type="ECO:0000256" key="5">
    <source>
        <dbReference type="ARBA" id="ARBA00022842"/>
    </source>
</evidence>
<feature type="active site" description="Proton acceptor" evidence="6">
    <location>
        <position position="276"/>
    </location>
</feature>
<feature type="active site" evidence="6">
    <location>
        <position position="137"/>
    </location>
</feature>
<feature type="site" description="Interaction with DNA substrate" evidence="8">
    <location>
        <position position="276"/>
    </location>
</feature>
<dbReference type="STRING" id="3076.A0A2P6TLU2"/>
<dbReference type="GO" id="GO:0005634">
    <property type="term" value="C:nucleus"/>
    <property type="evidence" value="ECO:0007669"/>
    <property type="project" value="TreeGrafter"/>
</dbReference>
<dbReference type="PANTHER" id="PTHR22748">
    <property type="entry name" value="AP ENDONUCLEASE"/>
    <property type="match status" value="1"/>
</dbReference>
<dbReference type="Pfam" id="PF03372">
    <property type="entry name" value="Exo_endo_phos"/>
    <property type="match status" value="1"/>
</dbReference>
<evidence type="ECO:0000256" key="6">
    <source>
        <dbReference type="PIRSR" id="PIRSR604808-1"/>
    </source>
</evidence>
<dbReference type="EMBL" id="LHPG02000012">
    <property type="protein sequence ID" value="PRW45261.1"/>
    <property type="molecule type" value="Genomic_DNA"/>
</dbReference>
<comment type="cofactor">
    <cofactor evidence="1">
        <name>Mn(2+)</name>
        <dbReference type="ChEBI" id="CHEBI:29035"/>
    </cofactor>
</comment>
<dbReference type="GO" id="GO:0003906">
    <property type="term" value="F:DNA-(apurinic or apyrimidinic site) endonuclease activity"/>
    <property type="evidence" value="ECO:0007669"/>
    <property type="project" value="TreeGrafter"/>
</dbReference>
<feature type="binding site" evidence="7">
    <location>
        <position position="179"/>
    </location>
    <ligand>
        <name>Mg(2+)</name>
        <dbReference type="ChEBI" id="CHEBI:18420"/>
        <label>1</label>
    </ligand>
</feature>
<dbReference type="PROSITE" id="PS00726">
    <property type="entry name" value="AP_NUCLEASE_F1_1"/>
    <property type="match status" value="1"/>
</dbReference>
<feature type="binding site" evidence="7">
    <location>
        <position position="177"/>
    </location>
    <ligand>
        <name>Mg(2+)</name>
        <dbReference type="ChEBI" id="CHEBI:18420"/>
        <label>1</label>
    </ligand>
</feature>
<evidence type="ECO:0000313" key="12">
    <source>
        <dbReference type="Proteomes" id="UP000239899"/>
    </source>
</evidence>